<evidence type="ECO:0000313" key="1">
    <source>
        <dbReference type="EMBL" id="CAG8629135.1"/>
    </source>
</evidence>
<evidence type="ECO:0000313" key="2">
    <source>
        <dbReference type="Proteomes" id="UP000789525"/>
    </source>
</evidence>
<keyword evidence="2" id="KW-1185">Reference proteome</keyword>
<comment type="caution">
    <text evidence="1">The sequence shown here is derived from an EMBL/GenBank/DDBJ whole genome shotgun (WGS) entry which is preliminary data.</text>
</comment>
<name>A0ACA9N514_9GLOM</name>
<protein>
    <submittedName>
        <fullName evidence="1">16288_t:CDS:1</fullName>
    </submittedName>
</protein>
<accession>A0ACA9N514</accession>
<dbReference type="Proteomes" id="UP000789525">
    <property type="component" value="Unassembled WGS sequence"/>
</dbReference>
<gene>
    <name evidence="1" type="ORF">ACOLOM_LOCUS7575</name>
</gene>
<sequence>VAVDCVGFLAAVMMDFFAYGWVLARPSSLPALLSYLKVHSVIVGRLLEALVLLL</sequence>
<organism evidence="1 2">
    <name type="scientific">Acaulospora colombiana</name>
    <dbReference type="NCBI Taxonomy" id="27376"/>
    <lineage>
        <taxon>Eukaryota</taxon>
        <taxon>Fungi</taxon>
        <taxon>Fungi incertae sedis</taxon>
        <taxon>Mucoromycota</taxon>
        <taxon>Glomeromycotina</taxon>
        <taxon>Glomeromycetes</taxon>
        <taxon>Diversisporales</taxon>
        <taxon>Acaulosporaceae</taxon>
        <taxon>Acaulospora</taxon>
    </lineage>
</organism>
<reference evidence="1" key="1">
    <citation type="submission" date="2021-06" db="EMBL/GenBank/DDBJ databases">
        <authorList>
            <person name="Kallberg Y."/>
            <person name="Tangrot J."/>
            <person name="Rosling A."/>
        </authorList>
    </citation>
    <scope>NUCLEOTIDE SEQUENCE</scope>
    <source>
        <strain evidence="1">CL356</strain>
    </source>
</reference>
<dbReference type="EMBL" id="CAJVPT010017804">
    <property type="protein sequence ID" value="CAG8629135.1"/>
    <property type="molecule type" value="Genomic_DNA"/>
</dbReference>
<proteinExistence type="predicted"/>
<feature type="non-terminal residue" evidence="1">
    <location>
        <position position="1"/>
    </location>
</feature>